<gene>
    <name evidence="8" type="ORF">AMK59_6282</name>
</gene>
<dbReference type="InterPro" id="IPR051947">
    <property type="entry name" value="Sentrin-specific_protease"/>
</dbReference>
<feature type="compositionally biased region" description="Low complexity" evidence="6">
    <location>
        <begin position="216"/>
        <end position="230"/>
    </location>
</feature>
<comment type="caution">
    <text evidence="8">The sequence shown here is derived from an EMBL/GenBank/DDBJ whole genome shotgun (WGS) entry which is preliminary data.</text>
</comment>
<dbReference type="AlphaFoldDB" id="A0A0T6B021"/>
<feature type="region of interest" description="Disordered" evidence="6">
    <location>
        <begin position="312"/>
        <end position="337"/>
    </location>
</feature>
<evidence type="ECO:0000256" key="4">
    <source>
        <dbReference type="ARBA" id="ARBA00022786"/>
    </source>
</evidence>
<dbReference type="PANTHER" id="PTHR46896:SF3">
    <property type="entry name" value="FI06413P-RELATED"/>
    <property type="match status" value="1"/>
</dbReference>
<dbReference type="GO" id="GO:0070139">
    <property type="term" value="F:SUMO-specific endopeptidase activity"/>
    <property type="evidence" value="ECO:0007669"/>
    <property type="project" value="TreeGrafter"/>
</dbReference>
<accession>A0A0T6B021</accession>
<feature type="domain" description="Ubiquitin-like protease family profile" evidence="7">
    <location>
        <begin position="578"/>
        <end position="844"/>
    </location>
</feature>
<evidence type="ECO:0000256" key="3">
    <source>
        <dbReference type="ARBA" id="ARBA00022670"/>
    </source>
</evidence>
<keyword evidence="3" id="KW-0645">Protease</keyword>
<dbReference type="GO" id="GO:0016926">
    <property type="term" value="P:protein desumoylation"/>
    <property type="evidence" value="ECO:0007669"/>
    <property type="project" value="TreeGrafter"/>
</dbReference>
<evidence type="ECO:0000256" key="1">
    <source>
        <dbReference type="ARBA" id="ARBA00005234"/>
    </source>
</evidence>
<dbReference type="GO" id="GO:0006508">
    <property type="term" value="P:proteolysis"/>
    <property type="evidence" value="ECO:0007669"/>
    <property type="project" value="UniProtKB-KW"/>
</dbReference>
<dbReference type="InterPro" id="IPR003653">
    <property type="entry name" value="Peptidase_C48_C"/>
</dbReference>
<dbReference type="InterPro" id="IPR038765">
    <property type="entry name" value="Papain-like_cys_pep_sf"/>
</dbReference>
<keyword evidence="2" id="KW-0597">Phosphoprotein</keyword>
<evidence type="ECO:0000256" key="2">
    <source>
        <dbReference type="ARBA" id="ARBA00022553"/>
    </source>
</evidence>
<dbReference type="PROSITE" id="PS50600">
    <property type="entry name" value="ULP_PROTEASE"/>
    <property type="match status" value="1"/>
</dbReference>
<sequence length="905" mass="102372">MSSQQGRQTKKKPNRTSTPRSRTSIKNSRANTLYNTTMSENQSLVQSRNPAPRPPKQMNRSVTQQAASVSRLTQQPQPNSMPSSQQSSQNPEYVIQPHGQHIHQQQPVALPSYVPSNQIKKIIESTPLTEEYTDSIRMLVLLSTGEQRLITFTLPKEQCTIQEILEQVGVPIEPETKIECNETNMNGINYIVTVTMPQHAEQSLEEAMDVEDVPFQSSTSSSQKHPSPISEDPPKPPTPEPPKEQPKYIQGMLAVCSHCGYLSEDFNKCLRCKRKLPEDVKSVATADQSAIKKNDNKVCPIPEKLKPSSAVAAAKANGTPKLNATSRKKVKSKTTEQEPIILTLSSDEEEDSNKPQNVTLKIVESQLMPEIKKEPSFIDIQKCDKELICDKNSVKEDNSQPLTTAINCRTIRIGSYRFVPSEDIVVNSSEVIIKVPLPNDPKEIRTITIEKTKIVKVLANFQKMLPVIFYYVIPSCSGQIREQLNMTVGSEYYFDSISTEEAFRRITILPEHIGDDTKIIFKQIYGKPLNIMDELTSKEANNILLKTCPKEITKAIGITSCFTEIRHLLSYPPGSGGLPINTEDYMCLAQDQFLNDVIIDFYLKYLVLNLPEEKKEKVHVFSTFFYKRLTTKPLKGSRRAHPLEADSSLTAAQKRHARVKNWTKNVNLFEKDFIIIPINESCHWFLAIICFPGTDGCYTFDGKLVKLESKQKKKKSNTAVNVTVTQAKVEKVEGLPCEDGDASDKDEAEGDDSELESEEDVDDVQLNNMPIKQPCILIFDSLAGASRSRVVATLRDYLTCEYRIKMSKEKIFNKDTIKCACPKVPQQTNFTDCGLYLLQYVESFFNDPIKNYRLPIHQLKNWFEEMTVTRKREDISKLIKELMTKYNKDPGILPEIVLPTLNGMK</sequence>
<dbReference type="Gene3D" id="3.40.395.10">
    <property type="entry name" value="Adenoviral Proteinase, Chain A"/>
    <property type="match status" value="1"/>
</dbReference>
<keyword evidence="5" id="KW-0378">Hydrolase</keyword>
<evidence type="ECO:0000313" key="9">
    <source>
        <dbReference type="Proteomes" id="UP000051574"/>
    </source>
</evidence>
<keyword evidence="9" id="KW-1185">Reference proteome</keyword>
<dbReference type="Proteomes" id="UP000051574">
    <property type="component" value="Unassembled WGS sequence"/>
</dbReference>
<comment type="similarity">
    <text evidence="1">Belongs to the peptidase C48 family.</text>
</comment>
<dbReference type="Pfam" id="PF02902">
    <property type="entry name" value="Peptidase_C48"/>
    <property type="match status" value="1"/>
</dbReference>
<feature type="compositionally biased region" description="Polar residues" evidence="6">
    <location>
        <begin position="58"/>
        <end position="73"/>
    </location>
</feature>
<feature type="compositionally biased region" description="Polar residues" evidence="6">
    <location>
        <begin position="15"/>
        <end position="49"/>
    </location>
</feature>
<dbReference type="OrthoDB" id="442460at2759"/>
<evidence type="ECO:0000313" key="8">
    <source>
        <dbReference type="EMBL" id="KRT80658.1"/>
    </source>
</evidence>
<dbReference type="SUPFAM" id="SSF54001">
    <property type="entry name" value="Cysteine proteinases"/>
    <property type="match status" value="1"/>
</dbReference>
<dbReference type="EMBL" id="LJIG01016419">
    <property type="protein sequence ID" value="KRT80658.1"/>
    <property type="molecule type" value="Genomic_DNA"/>
</dbReference>
<feature type="region of interest" description="Disordered" evidence="6">
    <location>
        <begin position="1"/>
        <end position="91"/>
    </location>
</feature>
<feature type="compositionally biased region" description="Low complexity" evidence="6">
    <location>
        <begin position="74"/>
        <end position="91"/>
    </location>
</feature>
<evidence type="ECO:0000256" key="5">
    <source>
        <dbReference type="ARBA" id="ARBA00022801"/>
    </source>
</evidence>
<dbReference type="PANTHER" id="PTHR46896">
    <property type="entry name" value="SENTRIN-SPECIFIC PROTEASE"/>
    <property type="match status" value="1"/>
</dbReference>
<dbReference type="GO" id="GO:0005634">
    <property type="term" value="C:nucleus"/>
    <property type="evidence" value="ECO:0007669"/>
    <property type="project" value="TreeGrafter"/>
</dbReference>
<evidence type="ECO:0000256" key="6">
    <source>
        <dbReference type="SAM" id="MobiDB-lite"/>
    </source>
</evidence>
<name>A0A0T6B021_9SCAR</name>
<reference evidence="8 9" key="1">
    <citation type="submission" date="2015-09" db="EMBL/GenBank/DDBJ databases">
        <title>Draft genome of the scarab beetle Oryctes borbonicus.</title>
        <authorList>
            <person name="Meyer J.M."/>
            <person name="Markov G.V."/>
            <person name="Baskaran P."/>
            <person name="Herrmann M."/>
            <person name="Sommer R.J."/>
            <person name="Roedelsperger C."/>
        </authorList>
    </citation>
    <scope>NUCLEOTIDE SEQUENCE [LARGE SCALE GENOMIC DNA]</scope>
    <source>
        <strain evidence="8">OB123</strain>
        <tissue evidence="8">Whole animal</tissue>
    </source>
</reference>
<proteinExistence type="inferred from homology"/>
<organism evidence="8 9">
    <name type="scientific">Oryctes borbonicus</name>
    <dbReference type="NCBI Taxonomy" id="1629725"/>
    <lineage>
        <taxon>Eukaryota</taxon>
        <taxon>Metazoa</taxon>
        <taxon>Ecdysozoa</taxon>
        <taxon>Arthropoda</taxon>
        <taxon>Hexapoda</taxon>
        <taxon>Insecta</taxon>
        <taxon>Pterygota</taxon>
        <taxon>Neoptera</taxon>
        <taxon>Endopterygota</taxon>
        <taxon>Coleoptera</taxon>
        <taxon>Polyphaga</taxon>
        <taxon>Scarabaeiformia</taxon>
        <taxon>Scarabaeidae</taxon>
        <taxon>Dynastinae</taxon>
        <taxon>Oryctes</taxon>
    </lineage>
</organism>
<feature type="region of interest" description="Disordered" evidence="6">
    <location>
        <begin position="736"/>
        <end position="763"/>
    </location>
</feature>
<feature type="region of interest" description="Disordered" evidence="6">
    <location>
        <begin position="210"/>
        <end position="246"/>
    </location>
</feature>
<protein>
    <submittedName>
        <fullName evidence="8">Peptidase</fullName>
    </submittedName>
</protein>
<keyword evidence="4" id="KW-0833">Ubl conjugation pathway</keyword>
<evidence type="ECO:0000259" key="7">
    <source>
        <dbReference type="PROSITE" id="PS50600"/>
    </source>
</evidence>
<dbReference type="GO" id="GO:0005737">
    <property type="term" value="C:cytoplasm"/>
    <property type="evidence" value="ECO:0007669"/>
    <property type="project" value="TreeGrafter"/>
</dbReference>